<dbReference type="AlphaFoldDB" id="A0A363P0Q4"/>
<keyword evidence="2" id="KW-1185">Reference proteome</keyword>
<evidence type="ECO:0008006" key="3">
    <source>
        <dbReference type="Google" id="ProtNLM"/>
    </source>
</evidence>
<dbReference type="Gene3D" id="3.80.10.10">
    <property type="entry name" value="Ribonuclease Inhibitor"/>
    <property type="match status" value="1"/>
</dbReference>
<dbReference type="OrthoDB" id="703796at2"/>
<evidence type="ECO:0000313" key="2">
    <source>
        <dbReference type="Proteomes" id="UP000250831"/>
    </source>
</evidence>
<dbReference type="Proteomes" id="UP000250831">
    <property type="component" value="Unassembled WGS sequence"/>
</dbReference>
<dbReference type="InterPro" id="IPR032675">
    <property type="entry name" value="LRR_dom_sf"/>
</dbReference>
<dbReference type="RefSeq" id="WP_108632810.1">
    <property type="nucleotide sequence ID" value="NZ_QCXX01000001.1"/>
</dbReference>
<reference evidence="1 2" key="1">
    <citation type="submission" date="2018-04" db="EMBL/GenBank/DDBJ databases">
        <title>Sphingobacterium sp. M46 Genome.</title>
        <authorList>
            <person name="Cheng J."/>
            <person name="Li Y."/>
        </authorList>
    </citation>
    <scope>NUCLEOTIDE SEQUENCE [LARGE SCALE GENOMIC DNA]</scope>
    <source>
        <strain evidence="1 2">M46</strain>
    </source>
</reference>
<gene>
    <name evidence="1" type="ORF">DCO56_06150</name>
</gene>
<dbReference type="SUPFAM" id="SSF52058">
    <property type="entry name" value="L domain-like"/>
    <property type="match status" value="1"/>
</dbReference>
<comment type="caution">
    <text evidence="1">The sequence shown here is derived from an EMBL/GenBank/DDBJ whole genome shotgun (WGS) entry which is preliminary data.</text>
</comment>
<accession>A0A363P0Q4</accession>
<sequence>MELAIEINSAKDLDILKDQPIEQIEKLELFFYTSISLKFIEKIRNLRNLLIAGSVKDLSLLANCKALKQLYISNRGAVNTLDFLQELELESLRLEGFTSKIDHLTIPHLPLLRNLEISSVSKMDHLSFLRDFSGLERIALFELNSKKLIDFAKLDQLVELRLTNMFQLKDLAELKTIPKLNTLYIHEFFINKKIKIDRKNELLKIVADLKQIDEIVLTINGESFRRAELLAELKK</sequence>
<evidence type="ECO:0000313" key="1">
    <source>
        <dbReference type="EMBL" id="PUV26518.1"/>
    </source>
</evidence>
<protein>
    <recommendedName>
        <fullName evidence="3">Leucine-rich repeat domain-containing protein</fullName>
    </recommendedName>
</protein>
<dbReference type="EMBL" id="QCXX01000001">
    <property type="protein sequence ID" value="PUV26518.1"/>
    <property type="molecule type" value="Genomic_DNA"/>
</dbReference>
<organism evidence="1 2">
    <name type="scientific">Sphingobacterium athyrii</name>
    <dbReference type="NCBI Taxonomy" id="2152717"/>
    <lineage>
        <taxon>Bacteria</taxon>
        <taxon>Pseudomonadati</taxon>
        <taxon>Bacteroidota</taxon>
        <taxon>Sphingobacteriia</taxon>
        <taxon>Sphingobacteriales</taxon>
        <taxon>Sphingobacteriaceae</taxon>
        <taxon>Sphingobacterium</taxon>
    </lineage>
</organism>
<proteinExistence type="predicted"/>
<name>A0A363P0Q4_9SPHI</name>